<evidence type="ECO:0000313" key="1">
    <source>
        <dbReference type="EMBL" id="RDX80380.1"/>
    </source>
</evidence>
<accession>A0A371FQA9</accession>
<organism evidence="1 2">
    <name type="scientific">Mucuna pruriens</name>
    <name type="common">Velvet bean</name>
    <name type="synonym">Dolichos pruriens</name>
    <dbReference type="NCBI Taxonomy" id="157652"/>
    <lineage>
        <taxon>Eukaryota</taxon>
        <taxon>Viridiplantae</taxon>
        <taxon>Streptophyta</taxon>
        <taxon>Embryophyta</taxon>
        <taxon>Tracheophyta</taxon>
        <taxon>Spermatophyta</taxon>
        <taxon>Magnoliopsida</taxon>
        <taxon>eudicotyledons</taxon>
        <taxon>Gunneridae</taxon>
        <taxon>Pentapetalae</taxon>
        <taxon>rosids</taxon>
        <taxon>fabids</taxon>
        <taxon>Fabales</taxon>
        <taxon>Fabaceae</taxon>
        <taxon>Papilionoideae</taxon>
        <taxon>50 kb inversion clade</taxon>
        <taxon>NPAAA clade</taxon>
        <taxon>indigoferoid/millettioid clade</taxon>
        <taxon>Phaseoleae</taxon>
        <taxon>Mucuna</taxon>
    </lineage>
</organism>
<name>A0A371FQA9_MUCPR</name>
<gene>
    <name evidence="1" type="ORF">CR513_39071</name>
</gene>
<evidence type="ECO:0000313" key="2">
    <source>
        <dbReference type="Proteomes" id="UP000257109"/>
    </source>
</evidence>
<dbReference type="EMBL" id="QJKJ01008238">
    <property type="protein sequence ID" value="RDX80380.1"/>
    <property type="molecule type" value="Genomic_DNA"/>
</dbReference>
<protein>
    <submittedName>
        <fullName evidence="1">Uncharacterized protein</fullName>
    </submittedName>
</protein>
<feature type="non-terminal residue" evidence="1">
    <location>
        <position position="1"/>
    </location>
</feature>
<sequence length="64" mass="7148">MSLCGFLLPYTLFYPCAPSTSLLQKRMVLMLPKDPCPLPSIDQLVDGTSGYGLLSFMDAHFEYN</sequence>
<comment type="caution">
    <text evidence="1">The sequence shown here is derived from an EMBL/GenBank/DDBJ whole genome shotgun (WGS) entry which is preliminary data.</text>
</comment>
<proteinExistence type="predicted"/>
<keyword evidence="2" id="KW-1185">Reference proteome</keyword>
<dbReference type="OrthoDB" id="1423731at2759"/>
<dbReference type="AlphaFoldDB" id="A0A371FQA9"/>
<dbReference type="Proteomes" id="UP000257109">
    <property type="component" value="Unassembled WGS sequence"/>
</dbReference>
<reference evidence="1" key="1">
    <citation type="submission" date="2018-05" db="EMBL/GenBank/DDBJ databases">
        <title>Draft genome of Mucuna pruriens seed.</title>
        <authorList>
            <person name="Nnadi N.E."/>
            <person name="Vos R."/>
            <person name="Hasami M.H."/>
            <person name="Devisetty U.K."/>
            <person name="Aguiy J.C."/>
        </authorList>
    </citation>
    <scope>NUCLEOTIDE SEQUENCE [LARGE SCALE GENOMIC DNA]</scope>
    <source>
        <strain evidence="1">JCA_2017</strain>
    </source>
</reference>